<dbReference type="RefSeq" id="WP_106725629.1">
    <property type="nucleotide sequence ID" value="NZ_PXYL01000010.1"/>
</dbReference>
<reference evidence="3 4" key="1">
    <citation type="submission" date="2018-03" db="EMBL/GenBank/DDBJ databases">
        <title>The draft genome of Mesorhizobium soli JCM 19897.</title>
        <authorList>
            <person name="Li L."/>
            <person name="Liu L."/>
            <person name="Liang L."/>
            <person name="Wang T."/>
            <person name="Zhang X."/>
        </authorList>
    </citation>
    <scope>NUCLEOTIDE SEQUENCE [LARGE SCALE GENOMIC DNA]</scope>
    <source>
        <strain evidence="3 4">JCM 19897</strain>
    </source>
</reference>
<proteinExistence type="predicted"/>
<comment type="caution">
    <text evidence="3">The sequence shown here is derived from an EMBL/GenBank/DDBJ whole genome shotgun (WGS) entry which is preliminary data.</text>
</comment>
<dbReference type="OrthoDB" id="9771666at2"/>
<keyword evidence="4" id="KW-1185">Reference proteome</keyword>
<dbReference type="Gene3D" id="3.40.50.1820">
    <property type="entry name" value="alpha/beta hydrolase"/>
    <property type="match status" value="1"/>
</dbReference>
<evidence type="ECO:0000313" key="3">
    <source>
        <dbReference type="EMBL" id="PSJ58534.1"/>
    </source>
</evidence>
<sequence>MSGNKITNWDDAYSNSAYIPGGDDYPAKWQAAAAAFRDEMRAAGRLREDIAYGSHPRNRYDLFLPKTEAKGLAVFVHGGYWMAFDKSAWSHLAAGPLAHGYAVAMPSYVLTPEARISDITRQIGAAINAAAREVEGPLHIAGHSAGGHLVSRMNTATSPLDRDVAARLRKTVSISGLHDLRPLLNTSMNETLRLDLAEARAESAALLEPLDGMDITCWVGANERPEFLRQNGLLANLWSSFKVEVSSVEEADRHHFDVIEGLADPDHRLVRTLLGV</sequence>
<dbReference type="PANTHER" id="PTHR48081">
    <property type="entry name" value="AB HYDROLASE SUPERFAMILY PROTEIN C4A8.06C"/>
    <property type="match status" value="1"/>
</dbReference>
<dbReference type="InterPro" id="IPR049492">
    <property type="entry name" value="BD-FAE-like_dom"/>
</dbReference>
<dbReference type="SUPFAM" id="SSF53474">
    <property type="entry name" value="alpha/beta-Hydrolases"/>
    <property type="match status" value="1"/>
</dbReference>
<gene>
    <name evidence="3" type="ORF">C7I85_19225</name>
</gene>
<evidence type="ECO:0000313" key="4">
    <source>
        <dbReference type="Proteomes" id="UP000240653"/>
    </source>
</evidence>
<protein>
    <submittedName>
        <fullName evidence="3">Alpha/beta hydrolase</fullName>
    </submittedName>
</protein>
<dbReference type="InterPro" id="IPR029058">
    <property type="entry name" value="AB_hydrolase_fold"/>
</dbReference>
<organism evidence="3 4">
    <name type="scientific">Pseudaminobacter soli</name>
    <name type="common">ex Li et al. 2025</name>
    <dbReference type="NCBI Taxonomy" id="1295366"/>
    <lineage>
        <taxon>Bacteria</taxon>
        <taxon>Pseudomonadati</taxon>
        <taxon>Pseudomonadota</taxon>
        <taxon>Alphaproteobacteria</taxon>
        <taxon>Hyphomicrobiales</taxon>
        <taxon>Phyllobacteriaceae</taxon>
        <taxon>Pseudaminobacter</taxon>
    </lineage>
</organism>
<dbReference type="Pfam" id="PF20434">
    <property type="entry name" value="BD-FAE"/>
    <property type="match status" value="1"/>
</dbReference>
<evidence type="ECO:0000259" key="2">
    <source>
        <dbReference type="Pfam" id="PF20434"/>
    </source>
</evidence>
<keyword evidence="1 3" id="KW-0378">Hydrolase</keyword>
<accession>A0A2P7S7T6</accession>
<evidence type="ECO:0000256" key="1">
    <source>
        <dbReference type="ARBA" id="ARBA00022801"/>
    </source>
</evidence>
<dbReference type="Proteomes" id="UP000240653">
    <property type="component" value="Unassembled WGS sequence"/>
</dbReference>
<name>A0A2P7S7T6_9HYPH</name>
<dbReference type="InterPro" id="IPR050300">
    <property type="entry name" value="GDXG_lipolytic_enzyme"/>
</dbReference>
<feature type="domain" description="BD-FAE-like" evidence="2">
    <location>
        <begin position="61"/>
        <end position="165"/>
    </location>
</feature>
<dbReference type="EMBL" id="PXYL01000010">
    <property type="protein sequence ID" value="PSJ58534.1"/>
    <property type="molecule type" value="Genomic_DNA"/>
</dbReference>
<dbReference type="GO" id="GO:0016787">
    <property type="term" value="F:hydrolase activity"/>
    <property type="evidence" value="ECO:0007669"/>
    <property type="project" value="UniProtKB-KW"/>
</dbReference>
<dbReference type="PANTHER" id="PTHR48081:SF33">
    <property type="entry name" value="KYNURENINE FORMAMIDASE"/>
    <property type="match status" value="1"/>
</dbReference>
<dbReference type="AlphaFoldDB" id="A0A2P7S7T6"/>